<feature type="chain" id="PRO_5037402121" evidence="1">
    <location>
        <begin position="19"/>
        <end position="101"/>
    </location>
</feature>
<evidence type="ECO:0000313" key="3">
    <source>
        <dbReference type="Proteomes" id="UP000609064"/>
    </source>
</evidence>
<dbReference type="AlphaFoldDB" id="A0A917DRL6"/>
<reference evidence="2" key="2">
    <citation type="submission" date="2020-09" db="EMBL/GenBank/DDBJ databases">
        <authorList>
            <person name="Sun Q."/>
            <person name="Zhou Y."/>
        </authorList>
    </citation>
    <scope>NUCLEOTIDE SEQUENCE</scope>
    <source>
        <strain evidence="2">CGMCC 1.15958</strain>
    </source>
</reference>
<accession>A0A917DRL6</accession>
<proteinExistence type="predicted"/>
<reference evidence="2" key="1">
    <citation type="journal article" date="2014" name="Int. J. Syst. Evol. Microbiol.">
        <title>Complete genome sequence of Corynebacterium casei LMG S-19264T (=DSM 44701T), isolated from a smear-ripened cheese.</title>
        <authorList>
            <consortium name="US DOE Joint Genome Institute (JGI-PGF)"/>
            <person name="Walter F."/>
            <person name="Albersmeier A."/>
            <person name="Kalinowski J."/>
            <person name="Ruckert C."/>
        </authorList>
    </citation>
    <scope>NUCLEOTIDE SEQUENCE</scope>
    <source>
        <strain evidence="2">CGMCC 1.15958</strain>
    </source>
</reference>
<name>A0A917DRL6_9BACT</name>
<protein>
    <submittedName>
        <fullName evidence="2">Uncharacterized protein</fullName>
    </submittedName>
</protein>
<keyword evidence="1" id="KW-0732">Signal</keyword>
<dbReference type="Proteomes" id="UP000609064">
    <property type="component" value="Unassembled WGS sequence"/>
</dbReference>
<organism evidence="2 3">
    <name type="scientific">Emticicia aquatilis</name>
    <dbReference type="NCBI Taxonomy" id="1537369"/>
    <lineage>
        <taxon>Bacteria</taxon>
        <taxon>Pseudomonadati</taxon>
        <taxon>Bacteroidota</taxon>
        <taxon>Cytophagia</taxon>
        <taxon>Cytophagales</taxon>
        <taxon>Leadbetterellaceae</taxon>
        <taxon>Emticicia</taxon>
    </lineage>
</organism>
<evidence type="ECO:0000256" key="1">
    <source>
        <dbReference type="SAM" id="SignalP"/>
    </source>
</evidence>
<gene>
    <name evidence="2" type="ORF">GCM10011514_27690</name>
</gene>
<dbReference type="RefSeq" id="WP_188766700.1">
    <property type="nucleotide sequence ID" value="NZ_BMKK01000005.1"/>
</dbReference>
<feature type="signal peptide" evidence="1">
    <location>
        <begin position="1"/>
        <end position="18"/>
    </location>
</feature>
<dbReference type="EMBL" id="BMKK01000005">
    <property type="protein sequence ID" value="GGD62092.1"/>
    <property type="molecule type" value="Genomic_DNA"/>
</dbReference>
<keyword evidence="3" id="KW-1185">Reference proteome</keyword>
<sequence length="101" mass="11628">MKTLLFSLFICTAAAVQAQTLPRSSEKSLTDKFSDKLKPSIQYPSYKFNFDEGYKTIKSSDRPNIITYKMPVKDVKADNSVIRVYEPDSLFKSNMIVKKYK</sequence>
<evidence type="ECO:0000313" key="2">
    <source>
        <dbReference type="EMBL" id="GGD62092.1"/>
    </source>
</evidence>
<comment type="caution">
    <text evidence="2">The sequence shown here is derived from an EMBL/GenBank/DDBJ whole genome shotgun (WGS) entry which is preliminary data.</text>
</comment>